<dbReference type="GO" id="GO:0000724">
    <property type="term" value="P:double-strand break repair via homologous recombination"/>
    <property type="evidence" value="ECO:0007669"/>
    <property type="project" value="InterPro"/>
</dbReference>
<feature type="compositionally biased region" description="Low complexity" evidence="6">
    <location>
        <begin position="42"/>
        <end position="63"/>
    </location>
</feature>
<organism evidence="8 9">
    <name type="scientific">Mytilus galloprovincialis</name>
    <name type="common">Mediterranean mussel</name>
    <dbReference type="NCBI Taxonomy" id="29158"/>
    <lineage>
        <taxon>Eukaryota</taxon>
        <taxon>Metazoa</taxon>
        <taxon>Spiralia</taxon>
        <taxon>Lophotrochozoa</taxon>
        <taxon>Mollusca</taxon>
        <taxon>Bivalvia</taxon>
        <taxon>Autobranchia</taxon>
        <taxon>Pteriomorphia</taxon>
        <taxon>Mytilida</taxon>
        <taxon>Mytiloidea</taxon>
        <taxon>Mytilidae</taxon>
        <taxon>Mytilinae</taxon>
        <taxon>Mytilus</taxon>
    </lineage>
</organism>
<dbReference type="InterPro" id="IPR006869">
    <property type="entry name" value="DUF547"/>
</dbReference>
<dbReference type="SUPFAM" id="SSF57903">
    <property type="entry name" value="FYVE/PHD zinc finger"/>
    <property type="match status" value="1"/>
</dbReference>
<feature type="domain" description="FYVE-type" evidence="7">
    <location>
        <begin position="1193"/>
        <end position="1250"/>
    </location>
</feature>
<feature type="region of interest" description="Disordered" evidence="6">
    <location>
        <begin position="1706"/>
        <end position="1731"/>
    </location>
</feature>
<proteinExistence type="predicted"/>
<name>A0A8B6D7F0_MYTGA</name>
<dbReference type="GO" id="GO:0008270">
    <property type="term" value="F:zinc ion binding"/>
    <property type="evidence" value="ECO:0007669"/>
    <property type="project" value="UniProtKB-KW"/>
</dbReference>
<evidence type="ECO:0000259" key="7">
    <source>
        <dbReference type="PROSITE" id="PS50178"/>
    </source>
</evidence>
<dbReference type="InterPro" id="IPR000306">
    <property type="entry name" value="Znf_FYVE"/>
</dbReference>
<evidence type="ECO:0000313" key="9">
    <source>
        <dbReference type="Proteomes" id="UP000596742"/>
    </source>
</evidence>
<dbReference type="InterPro" id="IPR057946">
    <property type="entry name" value="TPR_ZFYVE26"/>
</dbReference>
<dbReference type="GO" id="GO:0005813">
    <property type="term" value="C:centrosome"/>
    <property type="evidence" value="ECO:0007669"/>
    <property type="project" value="TreeGrafter"/>
</dbReference>
<dbReference type="PANTHER" id="PTHR46591:SF1">
    <property type="entry name" value="ZINC FINGER FYVE DOMAIN-CONTAINING PROTEIN 26"/>
    <property type="match status" value="1"/>
</dbReference>
<dbReference type="Pfam" id="PF01363">
    <property type="entry name" value="FYVE"/>
    <property type="match status" value="1"/>
</dbReference>
<dbReference type="GO" id="GO:0000281">
    <property type="term" value="P:mitotic cytokinesis"/>
    <property type="evidence" value="ECO:0007669"/>
    <property type="project" value="InterPro"/>
</dbReference>
<feature type="region of interest" description="Disordered" evidence="6">
    <location>
        <begin position="1108"/>
        <end position="1170"/>
    </location>
</feature>
<dbReference type="PANTHER" id="PTHR46591">
    <property type="entry name" value="ZINC FINGER FYVE DOMAIN-CONTAINING PROTEIN 26"/>
    <property type="match status" value="1"/>
</dbReference>
<feature type="compositionally biased region" description="Polar residues" evidence="6">
    <location>
        <begin position="1150"/>
        <end position="1166"/>
    </location>
</feature>
<dbReference type="GO" id="GO:0030496">
    <property type="term" value="C:midbody"/>
    <property type="evidence" value="ECO:0007669"/>
    <property type="project" value="TreeGrafter"/>
</dbReference>
<reference evidence="8" key="1">
    <citation type="submission" date="2018-11" db="EMBL/GenBank/DDBJ databases">
        <authorList>
            <person name="Alioto T."/>
            <person name="Alioto T."/>
        </authorList>
    </citation>
    <scope>NUCLEOTIDE SEQUENCE</scope>
</reference>
<dbReference type="InterPro" id="IPR028730">
    <property type="entry name" value="ZFYVE26"/>
</dbReference>
<sequence length="1924" mass="218018">MYAKLLTDLKFSIDKVEHVFQIYGKLPLEGQIHKSPKTSPYSSPNSRGSPRASPSSPNSRGSPKVSPSKSGDAFSSDKPVIHNAMKNLIGVLQNDLPPGGLYRLFVRTTAKENVTNRDYLQNLYDHLKGLAIVVAESEATSKENFALPKNYFKMLDEGPISTLGRLMFSKKIPPYKLERVAKKLSLNLNHIIVHSCCPKIPSKQLPALTSGFRLNKVIVKGSHLVMNQLVPFQRRNTVSNPEPVVREIMTKLVFLMKDIAKQNNAKGIFEISSAKMMIKTAEFADIINSTQKLNGADLDKLQTKEEKVSFFGNVQNLMFIHMCLFLIEEAVTKMEEDNDTGGDKSAICFTDLNLIDQLLHLNMFSYHLGQMGNVSLFDVKYLINRNGLLPPSKWNGLLENRISELDIEDPWNRYIPSPDPRILFVTTNCTNHSPAVQILIPELLKSQLQLAMRGYLDDGVSVNKDNRKVTIPQLLLWYKHDFSHQQVQDFSAENEGIIHIIAGHMTGQQQTSLQELLEIDRVHSYSGENIDETGRKELPFKVEEQSVRGEFLVAFDNTHLLQNQIFTKGHKRMTSLPKNIDLSISKSVTSSTKSFGKYAPKHSLTPATLEYVKSECPLVATLVSLVCDDELDDLDPQFAEDHFSGDENLRGRAPSEISLVDIRSYRYQKLTDSYPSLKQHLLNYIVPIAGSQDEEIIKSHDPVLKLITSSISDKLKACMLCLHCSQPFQDVVKSVLNSLITGSKWLKILEILHSFPSTVIQNDPKYAALTEISLECIIFHRLSQSPFPSKLVADEICSALKRFNDCTKACHILLSIYKKLPLDVVQDLFHSFDNVDIDNQLKETVATKLKEINVYIRITECAKTLQVKLSMSTDFHHPGDKGDYYSFLERFNDWRNIMTVIAPDEVFTVLLKAKDYETAKKWCHMKNFRKDQCMTVVERQLLYLLNGKTVDTTKAFLILEDLREEDGSSCFEICNKLLELLNNQREILFIVSYMLKYLTIPQEKLEEYKLIKIGSKALLCLPTSIHNGYNHLVKSPHLLLEQLLMNMKIELAGKVYSAIQSELDNFETSAINLKKDVFNNLVTTYAKKALDFTVVMVPILEKDRSQSVMSTASSDRLDSPSDLPPTPTKTSVFSESVRSQRRGIDISASPRASISGPSGMSHNKISPTKKSKFNATKFVMPLEPPSPDKWQPDNSTDTCMVCKEERFSMFNRRHHCRRCGRVVCGTCSTKKSTVKNISVRTCDDCYKQIFGDRIQEVVEEEMYKQRGDNSAQSSLSRTMSPGLHVIEEPLSMADTIQHTEMLWKLETDEDEANEFTREDFYFEQAPSTSLCLSILGLHGDTKLSGKLMLEMCDDLSKHLKQLAPGIPNPEVDYSLLLSMMKTLLFHAKITFSKSTKGSDGIVLCDVYQSRIDLLSILVTDNFTDLPSLQELTKPEIVRRLRDSLIKDERLELAVEVSTKCGLDPAGVWAEWGMNCLQSGDLQAAREKFSRCLKPPSDRNAIQLQPSKIITDIIDCLEAMPSTGQGELQLLMSSPGSLKNLLSASMNFTEETATDSIPFKECLYYLKTYASFNIIIDFYRRNGYWMKAVQYILDHKCSSEVFVEALLVPAISCGEWAKLVDQIVMTDPSLERWNLYLKSTCKYLLKQKLHYILYEFQLVMKDFVRAAMTCITCFYQRGAESYIDLAERISFLYKAHNHLQSYMDPSQWGSVSRPLPQGPKSGSRERSIESNTDSGVLIQTEEQVGKHLKTISIQIEVTKFLHHCLKNTDSNAAAVATKYIANSKSSTLPTMFGTNKTRTDLVNMILLSGNDIPPAFELGLRIIKECNLGGQVIYTHTAREMAKHQRYDHIRQLLDCLVKVGMGEDDMIDEMIGACILVVADNPNESGNRFMVNKYGRLGRRQDRQRRFTKKVRRFKSLRLIVMRK</sequence>
<evidence type="ECO:0000313" key="8">
    <source>
        <dbReference type="EMBL" id="VDI14502.1"/>
    </source>
</evidence>
<gene>
    <name evidence="8" type="ORF">MGAL_10B009558</name>
</gene>
<protein>
    <submittedName>
        <fullName evidence="8">Zinc finger FYVE domain-containing protein 26</fullName>
    </submittedName>
</protein>
<dbReference type="SMART" id="SM00064">
    <property type="entry name" value="FYVE"/>
    <property type="match status" value="1"/>
</dbReference>
<dbReference type="Gene3D" id="3.30.40.10">
    <property type="entry name" value="Zinc/RING finger domain, C3HC4 (zinc finger)"/>
    <property type="match status" value="1"/>
</dbReference>
<evidence type="ECO:0000256" key="3">
    <source>
        <dbReference type="ARBA" id="ARBA00022771"/>
    </source>
</evidence>
<dbReference type="EMBL" id="UYJE01002874">
    <property type="protein sequence ID" value="VDI14502.1"/>
    <property type="molecule type" value="Genomic_DNA"/>
</dbReference>
<feature type="region of interest" description="Disordered" evidence="6">
    <location>
        <begin position="31"/>
        <end position="77"/>
    </location>
</feature>
<keyword evidence="9" id="KW-1185">Reference proteome</keyword>
<dbReference type="Pfam" id="PF04784">
    <property type="entry name" value="DUF547"/>
    <property type="match status" value="1"/>
</dbReference>
<dbReference type="GO" id="GO:0032465">
    <property type="term" value="P:regulation of cytokinesis"/>
    <property type="evidence" value="ECO:0007669"/>
    <property type="project" value="TreeGrafter"/>
</dbReference>
<evidence type="ECO:0000256" key="4">
    <source>
        <dbReference type="ARBA" id="ARBA00022833"/>
    </source>
</evidence>
<dbReference type="InterPro" id="IPR013083">
    <property type="entry name" value="Znf_RING/FYVE/PHD"/>
</dbReference>
<comment type="caution">
    <text evidence="8">The sequence shown here is derived from an EMBL/GenBank/DDBJ whole genome shotgun (WGS) entry which is preliminary data.</text>
</comment>
<dbReference type="Pfam" id="PF25569">
    <property type="entry name" value="TPR_ZFYVE26"/>
    <property type="match status" value="1"/>
</dbReference>
<evidence type="ECO:0000256" key="5">
    <source>
        <dbReference type="PROSITE-ProRule" id="PRU00091"/>
    </source>
</evidence>
<evidence type="ECO:0000256" key="6">
    <source>
        <dbReference type="SAM" id="MobiDB-lite"/>
    </source>
</evidence>
<dbReference type="PROSITE" id="PS50178">
    <property type="entry name" value="ZF_FYVE"/>
    <property type="match status" value="1"/>
</dbReference>
<evidence type="ECO:0000256" key="2">
    <source>
        <dbReference type="ARBA" id="ARBA00022723"/>
    </source>
</evidence>
<keyword evidence="1" id="KW-0597">Phosphoprotein</keyword>
<accession>A0A8B6D7F0</accession>
<dbReference type="GO" id="GO:0005765">
    <property type="term" value="C:lysosomal membrane"/>
    <property type="evidence" value="ECO:0007669"/>
    <property type="project" value="TreeGrafter"/>
</dbReference>
<keyword evidence="3 5" id="KW-0863">Zinc-finger</keyword>
<evidence type="ECO:0000256" key="1">
    <source>
        <dbReference type="ARBA" id="ARBA00022553"/>
    </source>
</evidence>
<keyword evidence="4" id="KW-0862">Zinc</keyword>
<dbReference type="OrthoDB" id="1936617at2759"/>
<dbReference type="InterPro" id="IPR017455">
    <property type="entry name" value="Znf_FYVE-rel"/>
</dbReference>
<dbReference type="GO" id="GO:0032266">
    <property type="term" value="F:phosphatidylinositol-3-phosphate binding"/>
    <property type="evidence" value="ECO:0007669"/>
    <property type="project" value="InterPro"/>
</dbReference>
<dbReference type="Proteomes" id="UP000596742">
    <property type="component" value="Unassembled WGS sequence"/>
</dbReference>
<keyword evidence="2" id="KW-0479">Metal-binding</keyword>
<dbReference type="InterPro" id="IPR011011">
    <property type="entry name" value="Znf_FYVE_PHD"/>
</dbReference>